<gene>
    <name evidence="2" type="ORF">RKE40_19550</name>
</gene>
<evidence type="ECO:0000313" key="3">
    <source>
        <dbReference type="Proteomes" id="UP001254257"/>
    </source>
</evidence>
<reference evidence="2 3" key="1">
    <citation type="submission" date="2023-09" db="EMBL/GenBank/DDBJ databases">
        <title>Whole genome shotgun sequencing (WGS) of Bosea sp. ZW T0_25, isolated from stored onions (Allium cepa).</title>
        <authorList>
            <person name="Stoll D.A."/>
            <person name="Huch M."/>
        </authorList>
    </citation>
    <scope>NUCLEOTIDE SEQUENCE [LARGE SCALE GENOMIC DNA]</scope>
    <source>
        <strain evidence="2 3">ZW T0_25</strain>
    </source>
</reference>
<dbReference type="InterPro" id="IPR050228">
    <property type="entry name" value="Carboxylesterase_BioH"/>
</dbReference>
<dbReference type="SUPFAM" id="SSF53474">
    <property type="entry name" value="alpha/beta-Hydrolases"/>
    <property type="match status" value="1"/>
</dbReference>
<dbReference type="Pfam" id="PF12697">
    <property type="entry name" value="Abhydrolase_6"/>
    <property type="match status" value="1"/>
</dbReference>
<dbReference type="InterPro" id="IPR029058">
    <property type="entry name" value="AB_hydrolase_fold"/>
</dbReference>
<dbReference type="RefSeq" id="WP_316019890.1">
    <property type="nucleotide sequence ID" value="NZ_JAWDID010000033.1"/>
</dbReference>
<dbReference type="GO" id="GO:0016787">
    <property type="term" value="F:hydrolase activity"/>
    <property type="evidence" value="ECO:0007669"/>
    <property type="project" value="UniProtKB-KW"/>
</dbReference>
<dbReference type="PANTHER" id="PTHR43194:SF5">
    <property type="entry name" value="PIMELOYL-[ACYL-CARRIER PROTEIN] METHYL ESTER ESTERASE"/>
    <property type="match status" value="1"/>
</dbReference>
<dbReference type="PANTHER" id="PTHR43194">
    <property type="entry name" value="HYDROLASE ALPHA/BETA FOLD FAMILY"/>
    <property type="match status" value="1"/>
</dbReference>
<accession>A0ABU3SBN6</accession>
<evidence type="ECO:0000259" key="1">
    <source>
        <dbReference type="Pfam" id="PF12697"/>
    </source>
</evidence>
<protein>
    <submittedName>
        <fullName evidence="2">Alpha/beta fold hydrolase</fullName>
    </submittedName>
</protein>
<dbReference type="Proteomes" id="UP001254257">
    <property type="component" value="Unassembled WGS sequence"/>
</dbReference>
<dbReference type="Gene3D" id="3.40.50.1820">
    <property type="entry name" value="alpha/beta hydrolase"/>
    <property type="match status" value="1"/>
</dbReference>
<evidence type="ECO:0000313" key="2">
    <source>
        <dbReference type="EMBL" id="MDU0342096.1"/>
    </source>
</evidence>
<comment type="caution">
    <text evidence="2">The sequence shown here is derived from an EMBL/GenBank/DDBJ whole genome shotgun (WGS) entry which is preliminary data.</text>
</comment>
<dbReference type="EMBL" id="JAWDID010000033">
    <property type="protein sequence ID" value="MDU0342096.1"/>
    <property type="molecule type" value="Genomic_DNA"/>
</dbReference>
<proteinExistence type="predicted"/>
<dbReference type="InterPro" id="IPR000073">
    <property type="entry name" value="AB_hydrolase_1"/>
</dbReference>
<keyword evidence="3" id="KW-1185">Reference proteome</keyword>
<organism evidence="2 3">
    <name type="scientific">Bosea rubneri</name>
    <dbReference type="NCBI Taxonomy" id="3075434"/>
    <lineage>
        <taxon>Bacteria</taxon>
        <taxon>Pseudomonadati</taxon>
        <taxon>Pseudomonadota</taxon>
        <taxon>Alphaproteobacteria</taxon>
        <taxon>Hyphomicrobiales</taxon>
        <taxon>Boseaceae</taxon>
        <taxon>Bosea</taxon>
    </lineage>
</organism>
<keyword evidence="2" id="KW-0378">Hydrolase</keyword>
<name>A0ABU3SBN6_9HYPH</name>
<sequence>MDQAGAGGRQALSRALQRQCFYSGTEAHPIYVDRLGAAGAGRLPIVLVHGGGHTGACYLTTPDGRPGWAHAFASSGREVFVPDWPGHGRSPMRPDFATLSSVEIATSLRRLLEEIGPAVLLVHSASGPMAWWIAEQAPGAVAGIVGVAPGGPANLLPELPDDAEAVAKLRDDESLGCPVRVEEDRPLFIPPEFMRAYWANSERFPKQAFEAYRRSIVPESARLMNERFNIGGKGLRIGDPAALAGHPILIVTGDSDPRHPRAVDEATARYLGAEFVWLPERGIAGNGHMPMCEDNSDEIAALIVAWLEAKGL</sequence>
<feature type="domain" description="AB hydrolase-1" evidence="1">
    <location>
        <begin position="45"/>
        <end position="301"/>
    </location>
</feature>